<dbReference type="AlphaFoldDB" id="A0A8H7Z564"/>
<gene>
    <name evidence="1" type="ORF">I7I52_00798</name>
</gene>
<name>A0A8H7Z564_AJECA</name>
<organism evidence="1 2">
    <name type="scientific">Ajellomyces capsulatus</name>
    <name type="common">Darling's disease fungus</name>
    <name type="synonym">Histoplasma capsulatum</name>
    <dbReference type="NCBI Taxonomy" id="5037"/>
    <lineage>
        <taxon>Eukaryota</taxon>
        <taxon>Fungi</taxon>
        <taxon>Dikarya</taxon>
        <taxon>Ascomycota</taxon>
        <taxon>Pezizomycotina</taxon>
        <taxon>Eurotiomycetes</taxon>
        <taxon>Eurotiomycetidae</taxon>
        <taxon>Onygenales</taxon>
        <taxon>Ajellomycetaceae</taxon>
        <taxon>Histoplasma</taxon>
    </lineage>
</organism>
<comment type="caution">
    <text evidence="1">The sequence shown here is derived from an EMBL/GenBank/DDBJ whole genome shotgun (WGS) entry which is preliminary data.</text>
</comment>
<evidence type="ECO:0000313" key="2">
    <source>
        <dbReference type="Proteomes" id="UP000670092"/>
    </source>
</evidence>
<reference evidence="1 2" key="1">
    <citation type="submission" date="2021-01" db="EMBL/GenBank/DDBJ databases">
        <title>Chromosome-level genome assembly of a human fungal pathogen reveals clustering of transcriptionally co-regulated genes.</title>
        <authorList>
            <person name="Voorhies M."/>
            <person name="Cohen S."/>
            <person name="Shea T.P."/>
            <person name="Petrus S."/>
            <person name="Munoz J.F."/>
            <person name="Poplawski S."/>
            <person name="Goldman W.E."/>
            <person name="Michael T."/>
            <person name="Cuomo C.A."/>
            <person name="Sil A."/>
            <person name="Beyhan S."/>
        </authorList>
    </citation>
    <scope>NUCLEOTIDE SEQUENCE [LARGE SCALE GENOMIC DNA]</scope>
    <source>
        <strain evidence="1 2">G184AR</strain>
    </source>
</reference>
<protein>
    <submittedName>
        <fullName evidence="1">Endochitinase 1</fullName>
    </submittedName>
</protein>
<evidence type="ECO:0000313" key="1">
    <source>
        <dbReference type="EMBL" id="KAG5302976.1"/>
    </source>
</evidence>
<sequence length="111" mass="12571">MQSSGQDRENVQALRCHGCCTLLFIPVAHLPFRLYSQHRSCRNPCDSYRTLASSHPCSSFGWCQEEANPDAGFLVQSFKGFYVGKTMAHLHFFAYSCIQNYVLTPDLLCTI</sequence>
<accession>A0A8H7Z564</accession>
<proteinExistence type="predicted"/>
<dbReference type="Proteomes" id="UP000670092">
    <property type="component" value="Unassembled WGS sequence"/>
</dbReference>
<dbReference type="VEuPathDB" id="FungiDB:I7I52_00798"/>
<dbReference type="EMBL" id="JAEVHI010000001">
    <property type="protein sequence ID" value="KAG5302976.1"/>
    <property type="molecule type" value="Genomic_DNA"/>
</dbReference>